<dbReference type="Proteomes" id="UP000026962">
    <property type="component" value="Chromosome 7"/>
</dbReference>
<dbReference type="EnsemblPlants" id="OPUNC07G22880.1">
    <property type="protein sequence ID" value="OPUNC07G22880.1"/>
    <property type="gene ID" value="OPUNC07G22880"/>
</dbReference>
<proteinExistence type="predicted"/>
<dbReference type="AlphaFoldDB" id="A0A0E0LP27"/>
<reference evidence="2" key="1">
    <citation type="submission" date="2015-04" db="UniProtKB">
        <authorList>
            <consortium name="EnsemblPlants"/>
        </authorList>
    </citation>
    <scope>IDENTIFICATION</scope>
</reference>
<dbReference type="HOGENOM" id="CLU_1306611_0_0_1"/>
<sequence length="211" mass="22483">MAVVRRRSRGFEWGLWSVAEGDGIEDEMTWCRGGFVVMILCQLVWCEALMDRICELTKLTSILIPEDIGRLGGIVDVGLAVHSPQFCTSRFDLYVFLHSRVCKLAVPGEDDISPSSWFMTKIRRNERLTNFGYDEEADIEAFKMFQEPPAAPVAAPVTIKSPPPAPAPAPAAPGPAVAPALAPAAPAAPAPAVAPAPAPVTPAPAPALAND</sequence>
<evidence type="ECO:0000256" key="1">
    <source>
        <dbReference type="SAM" id="MobiDB-lite"/>
    </source>
</evidence>
<dbReference type="Gramene" id="OPUNC07G22880.1">
    <property type="protein sequence ID" value="OPUNC07G22880.1"/>
    <property type="gene ID" value="OPUNC07G22880"/>
</dbReference>
<keyword evidence="3" id="KW-1185">Reference proteome</keyword>
<organism evidence="2">
    <name type="scientific">Oryza punctata</name>
    <name type="common">Red rice</name>
    <dbReference type="NCBI Taxonomy" id="4537"/>
    <lineage>
        <taxon>Eukaryota</taxon>
        <taxon>Viridiplantae</taxon>
        <taxon>Streptophyta</taxon>
        <taxon>Embryophyta</taxon>
        <taxon>Tracheophyta</taxon>
        <taxon>Spermatophyta</taxon>
        <taxon>Magnoliopsida</taxon>
        <taxon>Liliopsida</taxon>
        <taxon>Poales</taxon>
        <taxon>Poaceae</taxon>
        <taxon>BOP clade</taxon>
        <taxon>Oryzoideae</taxon>
        <taxon>Oryzeae</taxon>
        <taxon>Oryzinae</taxon>
        <taxon>Oryza</taxon>
    </lineage>
</organism>
<protein>
    <submittedName>
        <fullName evidence="2">Uncharacterized protein</fullName>
    </submittedName>
</protein>
<feature type="compositionally biased region" description="Pro residues" evidence="1">
    <location>
        <begin position="161"/>
        <end position="173"/>
    </location>
</feature>
<evidence type="ECO:0000313" key="3">
    <source>
        <dbReference type="Proteomes" id="UP000026962"/>
    </source>
</evidence>
<reference evidence="2" key="2">
    <citation type="submission" date="2018-05" db="EMBL/GenBank/DDBJ databases">
        <title>OpunRS2 (Oryza punctata Reference Sequence Version 2).</title>
        <authorList>
            <person name="Zhang J."/>
            <person name="Kudrna D."/>
            <person name="Lee S."/>
            <person name="Talag J."/>
            <person name="Welchert J."/>
            <person name="Wing R.A."/>
        </authorList>
    </citation>
    <scope>NUCLEOTIDE SEQUENCE [LARGE SCALE GENOMIC DNA]</scope>
</reference>
<feature type="region of interest" description="Disordered" evidence="1">
    <location>
        <begin position="158"/>
        <end position="211"/>
    </location>
</feature>
<evidence type="ECO:0000313" key="2">
    <source>
        <dbReference type="EnsemblPlants" id="OPUNC07G22880.1"/>
    </source>
</evidence>
<feature type="compositionally biased region" description="Low complexity" evidence="1">
    <location>
        <begin position="174"/>
        <end position="185"/>
    </location>
</feature>
<feature type="compositionally biased region" description="Pro residues" evidence="1">
    <location>
        <begin position="186"/>
        <end position="205"/>
    </location>
</feature>
<name>A0A0E0LP27_ORYPU</name>
<accession>A0A0E0LP27</accession>